<dbReference type="Proteomes" id="UP001525857">
    <property type="component" value="Unassembled WGS sequence"/>
</dbReference>
<dbReference type="InterPro" id="IPR011013">
    <property type="entry name" value="Gal_mutarotase_sf_dom"/>
</dbReference>
<dbReference type="RefSeq" id="WP_261657650.1">
    <property type="nucleotide sequence ID" value="NZ_QVOV01000010.1"/>
</dbReference>
<protein>
    <recommendedName>
        <fullName evidence="5">Maltose epimerase</fullName>
        <ecNumber evidence="5">5.1.3.21</ecNumber>
    </recommendedName>
</protein>
<gene>
    <name evidence="6" type="ORF">D0501_08780</name>
</gene>
<evidence type="ECO:0000256" key="3">
    <source>
        <dbReference type="ARBA" id="ARBA00023235"/>
    </source>
</evidence>
<dbReference type="SUPFAM" id="SSF74650">
    <property type="entry name" value="Galactose mutarotase-like"/>
    <property type="match status" value="1"/>
</dbReference>
<evidence type="ECO:0000313" key="6">
    <source>
        <dbReference type="EMBL" id="MCT8390163.1"/>
    </source>
</evidence>
<name>A0ABT2NXR1_9LACO</name>
<proteinExistence type="inferred from homology"/>
<evidence type="ECO:0000313" key="7">
    <source>
        <dbReference type="Proteomes" id="UP001525857"/>
    </source>
</evidence>
<accession>A0ABT2NXR1</accession>
<dbReference type="EC" id="5.1.3.21" evidence="5"/>
<comment type="catalytic activity">
    <reaction evidence="5">
        <text>alpha-maltose = beta-maltose</text>
        <dbReference type="Rhea" id="RHEA:21228"/>
        <dbReference type="ChEBI" id="CHEBI:18147"/>
        <dbReference type="ChEBI" id="CHEBI:18167"/>
        <dbReference type="EC" id="5.1.3.21"/>
    </reaction>
</comment>
<dbReference type="CDD" id="cd09019">
    <property type="entry name" value="galactose_mutarotase_like"/>
    <property type="match status" value="1"/>
</dbReference>
<sequence>MKITVEPFGPGAQLYQLENDAGVKLAVTNFGARIVRLQLPVLGQTRDVVLGFDDLAGYVEKDHQMGATIGRVAGRIADGTFKIGDTTYHTTQNEKGNTLHGGVGGFDVQYWTATQHVSESELAVTFQYVSPADDNGFPGNLTVTVTYRLDNDNNWRVDYHATSDADTLFNPTNHVYFNVDGGPEQPIGQQQLMIAADEFAPISPRQTTTGVRAPVSGTEFDFRTPQPIDQALHSHAAQNQLVNGLDHPFFLNPVSAGQPQATLRSSDGQVVVAMTTSMPSVVVFTANFPEDTAVLMRGGYFGQHRGITLEAQVAPGAERYDQFGNILLKKGTPYHEWVNYQFQFARQ</sequence>
<organism evidence="6 7">
    <name type="scientific">Leuconostoc holzapfelii</name>
    <dbReference type="NCBI Taxonomy" id="434464"/>
    <lineage>
        <taxon>Bacteria</taxon>
        <taxon>Bacillati</taxon>
        <taxon>Bacillota</taxon>
        <taxon>Bacilli</taxon>
        <taxon>Lactobacillales</taxon>
        <taxon>Lactobacillaceae</taxon>
        <taxon>Leuconostoc</taxon>
    </lineage>
</organism>
<comment type="caution">
    <text evidence="6">The sequence shown here is derived from an EMBL/GenBank/DDBJ whole genome shotgun (WGS) entry which is preliminary data.</text>
</comment>
<comment type="function">
    <text evidence="5">Catalyzes the interconversion of alpha and beta anomers of maltose.</text>
</comment>
<evidence type="ECO:0000256" key="2">
    <source>
        <dbReference type="ARBA" id="ARBA00006206"/>
    </source>
</evidence>
<dbReference type="PANTHER" id="PTHR10091">
    <property type="entry name" value="ALDOSE-1-EPIMERASE"/>
    <property type="match status" value="1"/>
</dbReference>
<evidence type="ECO:0000256" key="5">
    <source>
        <dbReference type="PIRNR" id="PIRNR005096"/>
    </source>
</evidence>
<reference evidence="6 7" key="1">
    <citation type="submission" date="2018-08" db="EMBL/GenBank/DDBJ databases">
        <title>Draft genome sequences of Leuconostoc spp. and Weissella spp. with biocontrol potential.</title>
        <authorList>
            <person name="Lo R."/>
            <person name="Ho V.T.T."/>
            <person name="Turner M.S."/>
        </authorList>
    </citation>
    <scope>NUCLEOTIDE SEQUENCE [LARGE SCALE GENOMIC DNA]</scope>
    <source>
        <strain evidence="6 7">733</strain>
    </source>
</reference>
<evidence type="ECO:0000256" key="1">
    <source>
        <dbReference type="ARBA" id="ARBA00005028"/>
    </source>
</evidence>
<keyword evidence="3 5" id="KW-0413">Isomerase</keyword>
<dbReference type="InterPro" id="IPR008183">
    <property type="entry name" value="Aldose_1/G6P_1-epimerase"/>
</dbReference>
<comment type="pathway">
    <text evidence="1 5">Carbohydrate metabolism; hexose metabolism.</text>
</comment>
<dbReference type="InterPro" id="IPR015443">
    <property type="entry name" value="Aldose_1-epimerase"/>
</dbReference>
<dbReference type="InterPro" id="IPR047215">
    <property type="entry name" value="Galactose_mutarotase-like"/>
</dbReference>
<evidence type="ECO:0000256" key="4">
    <source>
        <dbReference type="ARBA" id="ARBA00023277"/>
    </source>
</evidence>
<keyword evidence="7" id="KW-1185">Reference proteome</keyword>
<dbReference type="EMBL" id="QVOV01000010">
    <property type="protein sequence ID" value="MCT8390163.1"/>
    <property type="molecule type" value="Genomic_DNA"/>
</dbReference>
<dbReference type="NCBIfam" id="NF008277">
    <property type="entry name" value="PRK11055.1"/>
    <property type="match status" value="1"/>
</dbReference>
<dbReference type="PIRSF" id="PIRSF005096">
    <property type="entry name" value="GALM"/>
    <property type="match status" value="1"/>
</dbReference>
<dbReference type="PANTHER" id="PTHR10091:SF0">
    <property type="entry name" value="GALACTOSE MUTAROTASE"/>
    <property type="match status" value="1"/>
</dbReference>
<dbReference type="InterPro" id="IPR014718">
    <property type="entry name" value="GH-type_carb-bd"/>
</dbReference>
<dbReference type="Gene3D" id="2.70.98.10">
    <property type="match status" value="1"/>
</dbReference>
<keyword evidence="4 5" id="KW-0119">Carbohydrate metabolism</keyword>
<dbReference type="Pfam" id="PF01263">
    <property type="entry name" value="Aldose_epim"/>
    <property type="match status" value="1"/>
</dbReference>
<comment type="similarity">
    <text evidence="2 5">Belongs to the aldose epimerase family.</text>
</comment>